<comment type="subcellular location">
    <subcellularLocation>
        <location evidence="1">Membrane</location>
        <topology evidence="1">Multi-pass membrane protein</topology>
    </subcellularLocation>
</comment>
<comment type="caution">
    <text evidence="7">The sequence shown here is derived from an EMBL/GenBank/DDBJ whole genome shotgun (WGS) entry which is preliminary data.</text>
</comment>
<keyword evidence="3 5" id="KW-1133">Transmembrane helix</keyword>
<dbReference type="EMBL" id="JAFKCT010000009">
    <property type="protein sequence ID" value="MBN7812910.1"/>
    <property type="molecule type" value="Genomic_DNA"/>
</dbReference>
<feature type="transmembrane region" description="Helical" evidence="5">
    <location>
        <begin position="161"/>
        <end position="179"/>
    </location>
</feature>
<dbReference type="Proteomes" id="UP000664317">
    <property type="component" value="Unassembled WGS sequence"/>
</dbReference>
<dbReference type="InterPro" id="IPR007016">
    <property type="entry name" value="O-antigen_ligase-rel_domated"/>
</dbReference>
<feature type="transmembrane region" description="Helical" evidence="5">
    <location>
        <begin position="108"/>
        <end position="125"/>
    </location>
</feature>
<name>A0ABS3C7V2_9BACT</name>
<keyword evidence="4 5" id="KW-0472">Membrane</keyword>
<feature type="transmembrane region" description="Helical" evidence="5">
    <location>
        <begin position="385"/>
        <end position="403"/>
    </location>
</feature>
<keyword evidence="2 5" id="KW-0812">Transmembrane</keyword>
<feature type="transmembrane region" description="Helical" evidence="5">
    <location>
        <begin position="12"/>
        <end position="37"/>
    </location>
</feature>
<organism evidence="7 8">
    <name type="scientific">Algoriphagus oliviformis</name>
    <dbReference type="NCBI Taxonomy" id="2811231"/>
    <lineage>
        <taxon>Bacteria</taxon>
        <taxon>Pseudomonadati</taxon>
        <taxon>Bacteroidota</taxon>
        <taxon>Cytophagia</taxon>
        <taxon>Cytophagales</taxon>
        <taxon>Cyclobacteriaceae</taxon>
        <taxon>Algoriphagus</taxon>
    </lineage>
</organism>
<feature type="transmembrane region" description="Helical" evidence="5">
    <location>
        <begin position="253"/>
        <end position="268"/>
    </location>
</feature>
<evidence type="ECO:0000313" key="7">
    <source>
        <dbReference type="EMBL" id="MBN7812910.1"/>
    </source>
</evidence>
<dbReference type="Pfam" id="PF04932">
    <property type="entry name" value="Wzy_C"/>
    <property type="match status" value="1"/>
</dbReference>
<feature type="domain" description="O-antigen ligase-related" evidence="6">
    <location>
        <begin position="241"/>
        <end position="393"/>
    </location>
</feature>
<accession>A0ABS3C7V2</accession>
<feature type="transmembrane region" description="Helical" evidence="5">
    <location>
        <begin position="206"/>
        <end position="223"/>
    </location>
</feature>
<feature type="transmembrane region" description="Helical" evidence="5">
    <location>
        <begin position="57"/>
        <end position="74"/>
    </location>
</feature>
<evidence type="ECO:0000313" key="8">
    <source>
        <dbReference type="Proteomes" id="UP000664317"/>
    </source>
</evidence>
<evidence type="ECO:0000256" key="3">
    <source>
        <dbReference type="ARBA" id="ARBA00022989"/>
    </source>
</evidence>
<evidence type="ECO:0000256" key="5">
    <source>
        <dbReference type="SAM" id="Phobius"/>
    </source>
</evidence>
<evidence type="ECO:0000256" key="4">
    <source>
        <dbReference type="ARBA" id="ARBA00023136"/>
    </source>
</evidence>
<gene>
    <name evidence="7" type="ORF">J0A68_18280</name>
</gene>
<dbReference type="RefSeq" id="WP_206579682.1">
    <property type="nucleotide sequence ID" value="NZ_JAFKCT010000009.1"/>
</dbReference>
<feature type="transmembrane region" description="Helical" evidence="5">
    <location>
        <begin position="415"/>
        <end position="435"/>
    </location>
</feature>
<feature type="transmembrane region" description="Helical" evidence="5">
    <location>
        <begin position="288"/>
        <end position="312"/>
    </location>
</feature>
<proteinExistence type="predicted"/>
<evidence type="ECO:0000256" key="1">
    <source>
        <dbReference type="ARBA" id="ARBA00004141"/>
    </source>
</evidence>
<keyword evidence="8" id="KW-1185">Reference proteome</keyword>
<evidence type="ECO:0000259" key="6">
    <source>
        <dbReference type="Pfam" id="PF04932"/>
    </source>
</evidence>
<reference evidence="7 8" key="1">
    <citation type="submission" date="2021-03" db="EMBL/GenBank/DDBJ databases">
        <title>novel species isolated from a fishpond in China.</title>
        <authorList>
            <person name="Lu H."/>
            <person name="Cai Z."/>
        </authorList>
    </citation>
    <scope>NUCLEOTIDE SEQUENCE [LARGE SCALE GENOMIC DNA]</scope>
    <source>
        <strain evidence="7 8">H41</strain>
    </source>
</reference>
<protein>
    <recommendedName>
        <fullName evidence="6">O-antigen ligase-related domain-containing protein</fullName>
    </recommendedName>
</protein>
<sequence length="470" mass="52499">MIKQIASVKYLNFWIVFHILLGVATTVTPWALIGWYYLVFVFSIPLLLNKSKYNGSVSYLLVYLVSFEVFSRMVKATPFISYEQSKYMTFFLTSFGLLHGANRMGKEGLLMVVLLFPALFYDFSGMVSVPYIIFDVLGPINLGLCIWFFSNQRFTPSGFLALIRLMVFPIISALFFTFIKTPDFDSIEFDLGANFETTGGFGSNQVSVLFGLGIFLMFIFIIFKWRFSGNFWIDSFFLLGFAFQGLLSFSRGGVIGGAIGILGLLFVLKRNSGKIKDLANIPKVGRYLVPAILILMVTFVVVNNITGGLLMLRYSGETAGTMAGAKERSLDTFTSYRAGIALEDLEIFMENPILGTGAASSRYLREEHFGTAPHIELSRLFAEHGMFGIAYFVVVAMVFFGLFRKKANIKVKSVLLAFAMVAVYTTFHAATRTYITPLLFGLAMITVTTPRRRKLADSSDGPIKTLPTKK</sequence>
<evidence type="ECO:0000256" key="2">
    <source>
        <dbReference type="ARBA" id="ARBA00022692"/>
    </source>
</evidence>